<keyword evidence="1" id="KW-0175">Coiled coil</keyword>
<dbReference type="OrthoDB" id="1466811at2"/>
<accession>A0A5C6ZVQ9</accession>
<feature type="chain" id="PRO_5022800124" description="PorT family protein" evidence="2">
    <location>
        <begin position="23"/>
        <end position="354"/>
    </location>
</feature>
<dbReference type="Proteomes" id="UP000321367">
    <property type="component" value="Unassembled WGS sequence"/>
</dbReference>
<evidence type="ECO:0000256" key="1">
    <source>
        <dbReference type="SAM" id="Coils"/>
    </source>
</evidence>
<keyword evidence="4" id="KW-1185">Reference proteome</keyword>
<dbReference type="RefSeq" id="WP_146930537.1">
    <property type="nucleotide sequence ID" value="NZ_CBCSHZ010000003.1"/>
</dbReference>
<evidence type="ECO:0008006" key="5">
    <source>
        <dbReference type="Google" id="ProtNLM"/>
    </source>
</evidence>
<protein>
    <recommendedName>
        <fullName evidence="5">PorT family protein</fullName>
    </recommendedName>
</protein>
<dbReference type="AlphaFoldDB" id="A0A5C6ZVQ9"/>
<dbReference type="EMBL" id="VORY01000003">
    <property type="protein sequence ID" value="TXD94886.1"/>
    <property type="molecule type" value="Genomic_DNA"/>
</dbReference>
<evidence type="ECO:0000313" key="3">
    <source>
        <dbReference type="EMBL" id="TXD94886.1"/>
    </source>
</evidence>
<comment type="caution">
    <text evidence="3">The sequence shown here is derived from an EMBL/GenBank/DDBJ whole genome shotgun (WGS) entry which is preliminary data.</text>
</comment>
<organism evidence="3 4">
    <name type="scientific">Gillisia hiemivivida</name>
    <dbReference type="NCBI Taxonomy" id="291190"/>
    <lineage>
        <taxon>Bacteria</taxon>
        <taxon>Pseudomonadati</taxon>
        <taxon>Bacteroidota</taxon>
        <taxon>Flavobacteriia</taxon>
        <taxon>Flavobacteriales</taxon>
        <taxon>Flavobacteriaceae</taxon>
        <taxon>Gillisia</taxon>
    </lineage>
</organism>
<proteinExistence type="predicted"/>
<name>A0A5C6ZVQ9_9FLAO</name>
<evidence type="ECO:0000313" key="4">
    <source>
        <dbReference type="Proteomes" id="UP000321367"/>
    </source>
</evidence>
<reference evidence="3 4" key="1">
    <citation type="submission" date="2019-08" db="EMBL/GenBank/DDBJ databases">
        <title>Genome sequence of Gillisia hiemivivida IC154 (type strain).</title>
        <authorList>
            <person name="Bowman J.P."/>
        </authorList>
    </citation>
    <scope>NUCLEOTIDE SEQUENCE [LARGE SCALE GENOMIC DNA]</scope>
    <source>
        <strain evidence="3 4">IC154</strain>
    </source>
</reference>
<sequence length="354" mass="40705">MKTIIVTLTLILFSFVMQEMQAQNDSIPSSSKDSISIKSEFLEKQREKILEEEKVELKYKLERIQMRLDNKSITQEEADKLKKEAAEKHALNIENRIAILENKTALDERNGAAYRTSIELLGNGKIVNVSVNYGDEKKRAFDRRTTSDLVLAAGFNNVISDENSLDNSDFKIGGSRFFEIGWAWKTRVFQNTNWMRVKYGVSFQFNGLKPTDNRYFVENGDVTQLEEFEYDLDKSKFRSDNLVFPVHFEFGPSKKTEGADYIRYSTKSQFKIGVGGYAGFNIGERQKLKYTVDGDKKKDKLKGDYNTNDFVYGLSSYVSLGGTALYVKYDLNPLFKDPNIEMRNISFGLRFDID</sequence>
<evidence type="ECO:0000256" key="2">
    <source>
        <dbReference type="SAM" id="SignalP"/>
    </source>
</evidence>
<gene>
    <name evidence="3" type="ORF">ES724_05300</name>
</gene>
<feature type="coiled-coil region" evidence="1">
    <location>
        <begin position="47"/>
        <end position="103"/>
    </location>
</feature>
<keyword evidence="2" id="KW-0732">Signal</keyword>
<feature type="signal peptide" evidence="2">
    <location>
        <begin position="1"/>
        <end position="22"/>
    </location>
</feature>